<dbReference type="PANTHER" id="PTHR45786">
    <property type="entry name" value="DNA BINDING PROTEIN-LIKE"/>
    <property type="match status" value="1"/>
</dbReference>
<accession>A0A151NLU3</accession>
<evidence type="ECO:0000313" key="1">
    <source>
        <dbReference type="EMBL" id="KYO37758.1"/>
    </source>
</evidence>
<sequence length="156" mass="17821">MTSFGTTKDIRESGYMPTFKVQGQVYHRIVSLMPLPNEEPKFLQIYFMGDSTKQAEQHCNNMIQTNLLVVLQLQDMLHKENYYVHSFKRAMEKMTPGYKVVIHADKTAAGEHERHFNAPTTSEVAVVLAGEQQGNQDIVLQLRNNSLQRIADTPII</sequence>
<dbReference type="Proteomes" id="UP000050525">
    <property type="component" value="Unassembled WGS sequence"/>
</dbReference>
<dbReference type="PANTHER" id="PTHR45786:SF74">
    <property type="entry name" value="ATP-DEPENDENT DNA HELICASE"/>
    <property type="match status" value="1"/>
</dbReference>
<evidence type="ECO:0008006" key="3">
    <source>
        <dbReference type="Google" id="ProtNLM"/>
    </source>
</evidence>
<name>A0A151NLU3_ALLMI</name>
<reference evidence="1 2" key="1">
    <citation type="journal article" date="2012" name="Genome Biol.">
        <title>Sequencing three crocodilian genomes to illuminate the evolution of archosaurs and amniotes.</title>
        <authorList>
            <person name="St John J.A."/>
            <person name="Braun E.L."/>
            <person name="Isberg S.R."/>
            <person name="Miles L.G."/>
            <person name="Chong A.Y."/>
            <person name="Gongora J."/>
            <person name="Dalzell P."/>
            <person name="Moran C."/>
            <person name="Bed'hom B."/>
            <person name="Abzhanov A."/>
            <person name="Burgess S.C."/>
            <person name="Cooksey A.M."/>
            <person name="Castoe T.A."/>
            <person name="Crawford N.G."/>
            <person name="Densmore L.D."/>
            <person name="Drew J.C."/>
            <person name="Edwards S.V."/>
            <person name="Faircloth B.C."/>
            <person name="Fujita M.K."/>
            <person name="Greenwold M.J."/>
            <person name="Hoffmann F.G."/>
            <person name="Howard J.M."/>
            <person name="Iguchi T."/>
            <person name="Janes D.E."/>
            <person name="Khan S.Y."/>
            <person name="Kohno S."/>
            <person name="de Koning A.J."/>
            <person name="Lance S.L."/>
            <person name="McCarthy F.M."/>
            <person name="McCormack J.E."/>
            <person name="Merchant M.E."/>
            <person name="Peterson D.G."/>
            <person name="Pollock D.D."/>
            <person name="Pourmand N."/>
            <person name="Raney B.J."/>
            <person name="Roessler K.A."/>
            <person name="Sanford J.R."/>
            <person name="Sawyer R.H."/>
            <person name="Schmidt C.J."/>
            <person name="Triplett E.W."/>
            <person name="Tuberville T.D."/>
            <person name="Venegas-Anaya M."/>
            <person name="Howard J.T."/>
            <person name="Jarvis E.D."/>
            <person name="Guillette L.J.Jr."/>
            <person name="Glenn T.C."/>
            <person name="Green R.E."/>
            <person name="Ray D.A."/>
        </authorList>
    </citation>
    <scope>NUCLEOTIDE SEQUENCE [LARGE SCALE GENOMIC DNA]</scope>
    <source>
        <strain evidence="1">KSC_2009_1</strain>
    </source>
</reference>
<dbReference type="AlphaFoldDB" id="A0A151NLU3"/>
<organism evidence="1 2">
    <name type="scientific">Alligator mississippiensis</name>
    <name type="common">American alligator</name>
    <dbReference type="NCBI Taxonomy" id="8496"/>
    <lineage>
        <taxon>Eukaryota</taxon>
        <taxon>Metazoa</taxon>
        <taxon>Chordata</taxon>
        <taxon>Craniata</taxon>
        <taxon>Vertebrata</taxon>
        <taxon>Euteleostomi</taxon>
        <taxon>Archelosauria</taxon>
        <taxon>Archosauria</taxon>
        <taxon>Crocodylia</taxon>
        <taxon>Alligatoridae</taxon>
        <taxon>Alligatorinae</taxon>
        <taxon>Alligator</taxon>
    </lineage>
</organism>
<proteinExistence type="predicted"/>
<dbReference type="EMBL" id="AKHW03002600">
    <property type="protein sequence ID" value="KYO37758.1"/>
    <property type="molecule type" value="Genomic_DNA"/>
</dbReference>
<dbReference type="STRING" id="8496.A0A151NLU3"/>
<keyword evidence="2" id="KW-1185">Reference proteome</keyword>
<comment type="caution">
    <text evidence="1">The sequence shown here is derived from an EMBL/GenBank/DDBJ whole genome shotgun (WGS) entry which is preliminary data.</text>
</comment>
<evidence type="ECO:0000313" key="2">
    <source>
        <dbReference type="Proteomes" id="UP000050525"/>
    </source>
</evidence>
<gene>
    <name evidence="1" type="ORF">Y1Q_0022044</name>
</gene>
<protein>
    <recommendedName>
        <fullName evidence="3">Helitron helicase-like domain-containing protein</fullName>
    </recommendedName>
</protein>